<reference evidence="2" key="1">
    <citation type="submission" date="2021-04" db="EMBL/GenBank/DDBJ databases">
        <authorList>
            <person name="Tunstrom K."/>
        </authorList>
    </citation>
    <scope>NUCLEOTIDE SEQUENCE</scope>
</reference>
<gene>
    <name evidence="2" type="ORF">PAPOLLO_LOCUS18614</name>
</gene>
<feature type="compositionally biased region" description="Low complexity" evidence="1">
    <location>
        <begin position="87"/>
        <end position="102"/>
    </location>
</feature>
<organism evidence="2 3">
    <name type="scientific">Parnassius apollo</name>
    <name type="common">Apollo butterfly</name>
    <name type="synonym">Papilio apollo</name>
    <dbReference type="NCBI Taxonomy" id="110799"/>
    <lineage>
        <taxon>Eukaryota</taxon>
        <taxon>Metazoa</taxon>
        <taxon>Ecdysozoa</taxon>
        <taxon>Arthropoda</taxon>
        <taxon>Hexapoda</taxon>
        <taxon>Insecta</taxon>
        <taxon>Pterygota</taxon>
        <taxon>Neoptera</taxon>
        <taxon>Endopterygota</taxon>
        <taxon>Lepidoptera</taxon>
        <taxon>Glossata</taxon>
        <taxon>Ditrysia</taxon>
        <taxon>Papilionoidea</taxon>
        <taxon>Papilionidae</taxon>
        <taxon>Parnassiinae</taxon>
        <taxon>Parnassini</taxon>
        <taxon>Parnassius</taxon>
        <taxon>Parnassius</taxon>
    </lineage>
</organism>
<accession>A0A8S3XL62</accession>
<dbReference type="AlphaFoldDB" id="A0A8S3XL62"/>
<evidence type="ECO:0000256" key="1">
    <source>
        <dbReference type="SAM" id="MobiDB-lite"/>
    </source>
</evidence>
<name>A0A8S3XL62_PARAO</name>
<feature type="compositionally biased region" description="Low complexity" evidence="1">
    <location>
        <begin position="47"/>
        <end position="58"/>
    </location>
</feature>
<evidence type="ECO:0000313" key="2">
    <source>
        <dbReference type="EMBL" id="CAG5026430.1"/>
    </source>
</evidence>
<dbReference type="EMBL" id="CAJQZP010001176">
    <property type="protein sequence ID" value="CAG5026430.1"/>
    <property type="molecule type" value="Genomic_DNA"/>
</dbReference>
<comment type="caution">
    <text evidence="2">The sequence shown here is derived from an EMBL/GenBank/DDBJ whole genome shotgun (WGS) entry which is preliminary data.</text>
</comment>
<proteinExistence type="predicted"/>
<dbReference type="Proteomes" id="UP000691718">
    <property type="component" value="Unassembled WGS sequence"/>
</dbReference>
<keyword evidence="3" id="KW-1185">Reference proteome</keyword>
<protein>
    <submittedName>
        <fullName evidence="2">(apollo) hypothetical protein</fullName>
    </submittedName>
</protein>
<evidence type="ECO:0000313" key="3">
    <source>
        <dbReference type="Proteomes" id="UP000691718"/>
    </source>
</evidence>
<feature type="region of interest" description="Disordered" evidence="1">
    <location>
        <begin position="31"/>
        <end position="121"/>
    </location>
</feature>
<sequence>MARNLNDNDISELLLGEIDSELECLIDFQPCDDENISDNEVPQPEISSNSSDSLSDSDILGEEEHEDAQPSSGTYYRGKNKIKWSKNPPSSSRIRSHNIISHLPDIVGPAREKHNMSPIES</sequence>